<dbReference type="SUPFAM" id="SSF48498">
    <property type="entry name" value="Tetracyclin repressor-like, C-terminal domain"/>
    <property type="match status" value="1"/>
</dbReference>
<dbReference type="InterPro" id="IPR050109">
    <property type="entry name" value="HTH-type_TetR-like_transc_reg"/>
</dbReference>
<dbReference type="Gene3D" id="1.10.10.60">
    <property type="entry name" value="Homeodomain-like"/>
    <property type="match status" value="1"/>
</dbReference>
<evidence type="ECO:0000313" key="5">
    <source>
        <dbReference type="Proteomes" id="UP001549691"/>
    </source>
</evidence>
<accession>A0ABV2TLN2</accession>
<dbReference type="SUPFAM" id="SSF46689">
    <property type="entry name" value="Homeodomain-like"/>
    <property type="match status" value="1"/>
</dbReference>
<dbReference type="InterPro" id="IPR036271">
    <property type="entry name" value="Tet_transcr_reg_TetR-rel_C_sf"/>
</dbReference>
<feature type="domain" description="HTH tetR-type" evidence="3">
    <location>
        <begin position="46"/>
        <end position="106"/>
    </location>
</feature>
<dbReference type="PROSITE" id="PS50977">
    <property type="entry name" value="HTH_TETR_2"/>
    <property type="match status" value="1"/>
</dbReference>
<dbReference type="EMBL" id="JBEWZI010000011">
    <property type="protein sequence ID" value="MET7014839.1"/>
    <property type="molecule type" value="Genomic_DNA"/>
</dbReference>
<evidence type="ECO:0000313" key="4">
    <source>
        <dbReference type="EMBL" id="MET7014839.1"/>
    </source>
</evidence>
<evidence type="ECO:0000256" key="1">
    <source>
        <dbReference type="ARBA" id="ARBA00023125"/>
    </source>
</evidence>
<dbReference type="Gene3D" id="1.10.357.10">
    <property type="entry name" value="Tetracycline Repressor, domain 2"/>
    <property type="match status" value="1"/>
</dbReference>
<dbReference type="InterPro" id="IPR001647">
    <property type="entry name" value="HTH_TetR"/>
</dbReference>
<organism evidence="4 5">
    <name type="scientific">Uliginosibacterium flavum</name>
    <dbReference type="NCBI Taxonomy" id="1396831"/>
    <lineage>
        <taxon>Bacteria</taxon>
        <taxon>Pseudomonadati</taxon>
        <taxon>Pseudomonadota</taxon>
        <taxon>Betaproteobacteria</taxon>
        <taxon>Rhodocyclales</taxon>
        <taxon>Zoogloeaceae</taxon>
        <taxon>Uliginosibacterium</taxon>
    </lineage>
</organism>
<dbReference type="PANTHER" id="PTHR30055:SF119">
    <property type="entry name" value="NALC"/>
    <property type="match status" value="1"/>
</dbReference>
<evidence type="ECO:0000256" key="2">
    <source>
        <dbReference type="PROSITE-ProRule" id="PRU00335"/>
    </source>
</evidence>
<keyword evidence="1 2" id="KW-0238">DNA-binding</keyword>
<gene>
    <name evidence="4" type="ORF">ABXR19_11620</name>
</gene>
<feature type="DNA-binding region" description="H-T-H motif" evidence="2">
    <location>
        <begin position="69"/>
        <end position="88"/>
    </location>
</feature>
<dbReference type="InterPro" id="IPR039536">
    <property type="entry name" value="TetR_C_Proteobacteria"/>
</dbReference>
<protein>
    <submittedName>
        <fullName evidence="4">TetR/AcrR family transcriptional regulator</fullName>
    </submittedName>
</protein>
<dbReference type="RefSeq" id="WP_354601299.1">
    <property type="nucleotide sequence ID" value="NZ_JBEWZI010000011.1"/>
</dbReference>
<dbReference type="Pfam" id="PF14246">
    <property type="entry name" value="TetR_C_7"/>
    <property type="match status" value="1"/>
</dbReference>
<dbReference type="PRINTS" id="PR00455">
    <property type="entry name" value="HTHTETR"/>
</dbReference>
<dbReference type="Pfam" id="PF00440">
    <property type="entry name" value="TetR_N"/>
    <property type="match status" value="1"/>
</dbReference>
<name>A0ABV2TLN2_9RHOO</name>
<evidence type="ECO:0000259" key="3">
    <source>
        <dbReference type="PROSITE" id="PS50977"/>
    </source>
</evidence>
<comment type="caution">
    <text evidence="4">The sequence shown here is derived from an EMBL/GenBank/DDBJ whole genome shotgun (WGS) entry which is preliminary data.</text>
</comment>
<dbReference type="InterPro" id="IPR009057">
    <property type="entry name" value="Homeodomain-like_sf"/>
</dbReference>
<proteinExistence type="predicted"/>
<reference evidence="4 5" key="1">
    <citation type="submission" date="2024-07" db="EMBL/GenBank/DDBJ databases">
        <title>Uliginosibacterium flavum JJ3220;KACC:17644.</title>
        <authorList>
            <person name="Kim M.K."/>
        </authorList>
    </citation>
    <scope>NUCLEOTIDE SEQUENCE [LARGE SCALE GENOMIC DNA]</scope>
    <source>
        <strain evidence="4 5">KACC:17644</strain>
    </source>
</reference>
<keyword evidence="5" id="KW-1185">Reference proteome</keyword>
<sequence>MEKGLGSSLHPLTELYGTVLVDTKQLSSKTVLTSTKKVSAMRCKSETKRQSIIDTADAVFRELGFEATSMSEIAARVGGSKATLYNYFSSKDELFVATILQFAQTHMEGVFRLLDPNQALEHSLRTFGEAFLQTICRPELVSVQRNLLAESGRSDVGRIFYAHGPQQGQELLAAFLEKRIAQGRLRPANALVAAHHLIGLLKSEILEPLLLRVHDQIDPAEIPPMVERAVEVFLLGYAPQNSPA</sequence>
<dbReference type="Proteomes" id="UP001549691">
    <property type="component" value="Unassembled WGS sequence"/>
</dbReference>
<dbReference type="PANTHER" id="PTHR30055">
    <property type="entry name" value="HTH-TYPE TRANSCRIPTIONAL REGULATOR RUTR"/>
    <property type="match status" value="1"/>
</dbReference>